<dbReference type="Proteomes" id="UP000050792">
    <property type="component" value="Unassembled WGS sequence"/>
</dbReference>
<dbReference type="WBParaSite" id="SRDH1_84540.1">
    <property type="protein sequence ID" value="SRDH1_84540.1"/>
    <property type="gene ID" value="SRDH1_84540"/>
</dbReference>
<protein>
    <submittedName>
        <fullName evidence="2">Uncharacterized protein</fullName>
    </submittedName>
</protein>
<evidence type="ECO:0000313" key="1">
    <source>
        <dbReference type="Proteomes" id="UP000050792"/>
    </source>
</evidence>
<proteinExistence type="predicted"/>
<reference evidence="1" key="1">
    <citation type="submission" date="2022-06" db="EMBL/GenBank/DDBJ databases">
        <authorList>
            <person name="Berger JAMES D."/>
            <person name="Berger JAMES D."/>
        </authorList>
    </citation>
    <scope>NUCLEOTIDE SEQUENCE [LARGE SCALE GENOMIC DNA]</scope>
</reference>
<organism evidence="1 2">
    <name type="scientific">Schistosoma rodhaini</name>
    <dbReference type="NCBI Taxonomy" id="6188"/>
    <lineage>
        <taxon>Eukaryota</taxon>
        <taxon>Metazoa</taxon>
        <taxon>Spiralia</taxon>
        <taxon>Lophotrochozoa</taxon>
        <taxon>Platyhelminthes</taxon>
        <taxon>Trematoda</taxon>
        <taxon>Digenea</taxon>
        <taxon>Strigeidida</taxon>
        <taxon>Schistosomatoidea</taxon>
        <taxon>Schistosomatidae</taxon>
        <taxon>Schistosoma</taxon>
    </lineage>
</organism>
<keyword evidence="1" id="KW-1185">Reference proteome</keyword>
<sequence>MNIGLMSTVLSISKTLVASKKCLGIPFKAFPLSMPCRLFAHGIPLTKTMIEDRVMLVLRLYDKIDPYKVGLIQ</sequence>
<evidence type="ECO:0000313" key="2">
    <source>
        <dbReference type="WBParaSite" id="SRDH1_84540.1"/>
    </source>
</evidence>
<accession>A0AA85GD75</accession>
<reference evidence="2" key="2">
    <citation type="submission" date="2023-11" db="UniProtKB">
        <authorList>
            <consortium name="WormBaseParasite"/>
        </authorList>
    </citation>
    <scope>IDENTIFICATION</scope>
</reference>
<dbReference type="AlphaFoldDB" id="A0AA85GD75"/>
<name>A0AA85GD75_9TREM</name>